<dbReference type="Pfam" id="PF09423">
    <property type="entry name" value="PhoD"/>
    <property type="match status" value="1"/>
</dbReference>
<protein>
    <submittedName>
        <fullName evidence="3">Alkaline phosphatase D</fullName>
    </submittedName>
</protein>
<evidence type="ECO:0000259" key="2">
    <source>
        <dbReference type="Pfam" id="PF16655"/>
    </source>
</evidence>
<proteinExistence type="predicted"/>
<dbReference type="OrthoDB" id="327733at2"/>
<sequence>MTGFPSDEDGYRREVTISTPSSDRRVFRSGLATGDVTHDSFVLWTRAVPPAGAAVSGPVRWSVWAEDGAAISDGVVDVSPDSDFTCHVAVDGLRPATTYHLVVEAFGDREVGRTTTLPLAADRFRIAVACCSRWGWPGFELYGRIARDEPDLVLHVGDSIYEIGETTPTGQMTDPPHECRTLDDYRRRHAQHRTDAGLRALHADRPFLAVWDDHEVIDNAPDEESVARRAAGIQAWHEWMPIDPAVAGLDRVRHIDGLLDLVLVDARFGGRTPTDTDGPTTDRADGPILSERQWSLVEEAVERSTAPWFVFANQVQVSPMTLAYAPTFGWPPWRRVVNPDQWDGFPDDRRRLADLLQRVRGTPIVVSGDLHAGWSRRFLADDGSAVAHEFTSPSIAGATFAEAVRDRTLLPQRLVHTILTRLNPGIDHLDLDRHGYLLLDATPEALTTTFVHADGTTVVRTLRPR</sequence>
<dbReference type="InterPro" id="IPR052900">
    <property type="entry name" value="Phospholipid_Metab_Enz"/>
</dbReference>
<accession>A0A4R7HWY4</accession>
<dbReference type="CDD" id="cd07389">
    <property type="entry name" value="MPP_PhoD"/>
    <property type="match status" value="1"/>
</dbReference>
<dbReference type="Gene3D" id="2.60.40.380">
    <property type="entry name" value="Purple acid phosphatase-like, N-terminal"/>
    <property type="match status" value="1"/>
</dbReference>
<reference evidence="3 4" key="1">
    <citation type="submission" date="2019-03" db="EMBL/GenBank/DDBJ databases">
        <title>Sequencing the genomes of 1000 actinobacteria strains.</title>
        <authorList>
            <person name="Klenk H.-P."/>
        </authorList>
    </citation>
    <scope>NUCLEOTIDE SEQUENCE [LARGE SCALE GENOMIC DNA]</scope>
    <source>
        <strain evidence="3 4">DSM 18936</strain>
    </source>
</reference>
<dbReference type="EMBL" id="SOAU01000001">
    <property type="protein sequence ID" value="TDT15652.1"/>
    <property type="molecule type" value="Genomic_DNA"/>
</dbReference>
<dbReference type="InterPro" id="IPR018946">
    <property type="entry name" value="PhoD-like_MPP"/>
</dbReference>
<dbReference type="InterPro" id="IPR032093">
    <property type="entry name" value="PhoD_N"/>
</dbReference>
<dbReference type="AlphaFoldDB" id="A0A4R7HWY4"/>
<dbReference type="InterPro" id="IPR038607">
    <property type="entry name" value="PhoD-like_sf"/>
</dbReference>
<dbReference type="Gene3D" id="3.60.21.70">
    <property type="entry name" value="PhoD-like phosphatase"/>
    <property type="match status" value="1"/>
</dbReference>
<dbReference type="PANTHER" id="PTHR43606:SF2">
    <property type="entry name" value="ALKALINE PHOSPHATASE FAMILY PROTEIN (AFU_ORTHOLOGUE AFUA_5G03860)"/>
    <property type="match status" value="1"/>
</dbReference>
<evidence type="ECO:0000313" key="4">
    <source>
        <dbReference type="Proteomes" id="UP000294558"/>
    </source>
</evidence>
<gene>
    <name evidence="3" type="ORF">BDK89_1228</name>
</gene>
<keyword evidence="4" id="KW-1185">Reference proteome</keyword>
<dbReference type="Pfam" id="PF16655">
    <property type="entry name" value="PhoD_N"/>
    <property type="match status" value="1"/>
</dbReference>
<organism evidence="3 4">
    <name type="scientific">Ilumatobacter fluminis</name>
    <dbReference type="NCBI Taxonomy" id="467091"/>
    <lineage>
        <taxon>Bacteria</taxon>
        <taxon>Bacillati</taxon>
        <taxon>Actinomycetota</taxon>
        <taxon>Acidimicrobiia</taxon>
        <taxon>Acidimicrobiales</taxon>
        <taxon>Ilumatobacteraceae</taxon>
        <taxon>Ilumatobacter</taxon>
    </lineage>
</organism>
<name>A0A4R7HWY4_9ACTN</name>
<dbReference type="PANTHER" id="PTHR43606">
    <property type="entry name" value="PHOSPHATASE, PUTATIVE (AFU_ORTHOLOGUE AFUA_6G08710)-RELATED"/>
    <property type="match status" value="1"/>
</dbReference>
<comment type="caution">
    <text evidence="3">The sequence shown here is derived from an EMBL/GenBank/DDBJ whole genome shotgun (WGS) entry which is preliminary data.</text>
</comment>
<feature type="domain" description="PhoD-like phosphatase metallophosphatase" evidence="1">
    <location>
        <begin position="127"/>
        <end position="450"/>
    </location>
</feature>
<evidence type="ECO:0000313" key="3">
    <source>
        <dbReference type="EMBL" id="TDT15652.1"/>
    </source>
</evidence>
<feature type="domain" description="Phospholipase D N-terminal" evidence="2">
    <location>
        <begin position="30"/>
        <end position="116"/>
    </location>
</feature>
<evidence type="ECO:0000259" key="1">
    <source>
        <dbReference type="Pfam" id="PF09423"/>
    </source>
</evidence>
<dbReference type="InterPro" id="IPR029052">
    <property type="entry name" value="Metallo-depent_PP-like"/>
</dbReference>
<dbReference type="SUPFAM" id="SSF56300">
    <property type="entry name" value="Metallo-dependent phosphatases"/>
    <property type="match status" value="1"/>
</dbReference>
<dbReference type="Proteomes" id="UP000294558">
    <property type="component" value="Unassembled WGS sequence"/>
</dbReference>